<proteinExistence type="predicted"/>
<dbReference type="Proteomes" id="UP000004067">
    <property type="component" value="Unassembled WGS sequence"/>
</dbReference>
<name>F5RNA0_9FIRM</name>
<evidence type="ECO:0000313" key="2">
    <source>
        <dbReference type="Proteomes" id="UP000004067"/>
    </source>
</evidence>
<evidence type="ECO:0000313" key="1">
    <source>
        <dbReference type="EMBL" id="EGK59232.1"/>
    </source>
</evidence>
<dbReference type="STRING" id="888060.HMPREF9081_1736"/>
<dbReference type="eggNOG" id="COG2189">
    <property type="taxonomic scope" value="Bacteria"/>
</dbReference>
<comment type="caution">
    <text evidence="1">The sequence shown here is derived from an EMBL/GenBank/DDBJ whole genome shotgun (WGS) entry which is preliminary data.</text>
</comment>
<organism evidence="1 2">
    <name type="scientific">Centipeda periodontii DSM 2778</name>
    <dbReference type="NCBI Taxonomy" id="888060"/>
    <lineage>
        <taxon>Bacteria</taxon>
        <taxon>Bacillati</taxon>
        <taxon>Bacillota</taxon>
        <taxon>Negativicutes</taxon>
        <taxon>Selenomonadales</taxon>
        <taxon>Selenomonadaceae</taxon>
        <taxon>Centipeda</taxon>
    </lineage>
</organism>
<dbReference type="EMBL" id="AFHQ01000038">
    <property type="protein sequence ID" value="EGK59232.1"/>
    <property type="molecule type" value="Genomic_DNA"/>
</dbReference>
<dbReference type="HOGENOM" id="CLU_2141401_0_0_9"/>
<sequence>MMYLFELALLLPSKLGNMKDIYRVLRMEGENVVCQLEDSDEEKILSIDEVVTIARFGEAIYPCLKKIDTVENASESSLWHMLIEADNYHALQLLEYLYAGKEDAVYIEGLVA</sequence>
<protein>
    <submittedName>
        <fullName evidence="1">Uncharacterized protein</fullName>
    </submittedName>
</protein>
<dbReference type="AlphaFoldDB" id="F5RNA0"/>
<reference evidence="1 2" key="1">
    <citation type="submission" date="2011-04" db="EMBL/GenBank/DDBJ databases">
        <authorList>
            <person name="Muzny D."/>
            <person name="Qin X."/>
            <person name="Deng J."/>
            <person name="Jiang H."/>
            <person name="Liu Y."/>
            <person name="Qu J."/>
            <person name="Song X.-Z."/>
            <person name="Zhang L."/>
            <person name="Thornton R."/>
            <person name="Coyle M."/>
            <person name="Francisco L."/>
            <person name="Jackson L."/>
            <person name="Javaid M."/>
            <person name="Korchina V."/>
            <person name="Kovar C."/>
            <person name="Mata R."/>
            <person name="Mathew T."/>
            <person name="Ngo R."/>
            <person name="Nguyen L."/>
            <person name="Nguyen N."/>
            <person name="Okwuonu G."/>
            <person name="Ongeri F."/>
            <person name="Pham C."/>
            <person name="Simmons D."/>
            <person name="Wilczek-Boney K."/>
            <person name="Hale W."/>
            <person name="Jakkamsetti A."/>
            <person name="Pham P."/>
            <person name="Ruth R."/>
            <person name="San Lucas F."/>
            <person name="Warren J."/>
            <person name="Zhang J."/>
            <person name="Zhao Z."/>
            <person name="Zhou C."/>
            <person name="Zhu D."/>
            <person name="Lee S."/>
            <person name="Bess C."/>
            <person name="Blankenburg K."/>
            <person name="Forbes L."/>
            <person name="Fu Q."/>
            <person name="Gubbala S."/>
            <person name="Hirani K."/>
            <person name="Jayaseelan J.C."/>
            <person name="Lara F."/>
            <person name="Munidasa M."/>
            <person name="Palculict T."/>
            <person name="Patil S."/>
            <person name="Pu L.-L."/>
            <person name="Saada N."/>
            <person name="Tang L."/>
            <person name="Weissenberger G."/>
            <person name="Zhu Y."/>
            <person name="Hemphill L."/>
            <person name="Shang Y."/>
            <person name="Youmans B."/>
            <person name="Ayvaz T."/>
            <person name="Ross M."/>
            <person name="Santibanez J."/>
            <person name="Aqrawi P."/>
            <person name="Gross S."/>
            <person name="Joshi V."/>
            <person name="Fowler G."/>
            <person name="Nazareth L."/>
            <person name="Reid J."/>
            <person name="Worley K."/>
            <person name="Petrosino J."/>
            <person name="Highlander S."/>
            <person name="Gibbs R."/>
        </authorList>
    </citation>
    <scope>NUCLEOTIDE SEQUENCE [LARGE SCALE GENOMIC DNA]</scope>
    <source>
        <strain evidence="1 2">DSM 2778</strain>
    </source>
</reference>
<accession>F5RNA0</accession>
<keyword evidence="2" id="KW-1185">Reference proteome</keyword>
<gene>
    <name evidence="1" type="ORF">HMPREF9081_1736</name>
</gene>